<dbReference type="InterPro" id="IPR050875">
    <property type="entry name" value="Troponin_I"/>
</dbReference>
<dbReference type="PANTHER" id="PTHR13738">
    <property type="entry name" value="TROPONIN I"/>
    <property type="match status" value="1"/>
</dbReference>
<comment type="caution">
    <text evidence="2">The sequence shown here is derived from an EMBL/GenBank/DDBJ whole genome shotgun (WGS) entry which is preliminary data.</text>
</comment>
<feature type="region of interest" description="Disordered" evidence="1">
    <location>
        <begin position="17"/>
        <end position="41"/>
    </location>
</feature>
<proteinExistence type="predicted"/>
<organism evidence="2 3">
    <name type="scientific">Miscanthus lutarioriparius</name>
    <dbReference type="NCBI Taxonomy" id="422564"/>
    <lineage>
        <taxon>Eukaryota</taxon>
        <taxon>Viridiplantae</taxon>
        <taxon>Streptophyta</taxon>
        <taxon>Embryophyta</taxon>
        <taxon>Tracheophyta</taxon>
        <taxon>Spermatophyta</taxon>
        <taxon>Magnoliopsida</taxon>
        <taxon>Liliopsida</taxon>
        <taxon>Poales</taxon>
        <taxon>Poaceae</taxon>
        <taxon>PACMAD clade</taxon>
        <taxon>Panicoideae</taxon>
        <taxon>Andropogonodae</taxon>
        <taxon>Andropogoneae</taxon>
        <taxon>Saccharinae</taxon>
        <taxon>Miscanthus</taxon>
    </lineage>
</organism>
<accession>A0A811R075</accession>
<sequence length="508" mass="57153">MGRDAHELNFYSHRKARCRGLDKPRPSHDMQPGRGGDDGATSIVDNASKFHIRQDQEETGRTPGIVQEDSDVPLTLSFEKYDLEKLPATIGSSSDYLGSISGFGCSKIDEDSTILGGNENQVKPSHSIGRNYSRQCLGGKRLLGYATNIYQSKGTSSLDLIAGKSYIREPDQNVHIRVNQDIKNPKEVRALSITNAGKITYSLHDRLSKTETSCSKSERKRWETNLKKGCRPRNTVSKLTSIIPLAKQNQQASKSCAKRDVRVRALKVAATAKRREEKKQTEREMHKAAVKLELQRLKQEKEHRQKQVEHEKKTGADFITTKRQREGDGKRENDRKKKCAEEAPKHQKQLEEIIHSTNTVKDACPKDTDGKDLVENLVERVGNQLLSDERMESVQRLLASESSSVKAMYADCKSAGSGLQVPENLSDNVGSYGMTPYEDSDAKDFEILERQREIRRRCKLIPSWAQEENLDKILVSNLALDPREVFARECSAILSDVLTPGIPHQPFN</sequence>
<evidence type="ECO:0008006" key="4">
    <source>
        <dbReference type="Google" id="ProtNLM"/>
    </source>
</evidence>
<dbReference type="OrthoDB" id="681218at2759"/>
<feature type="compositionally biased region" description="Basic and acidic residues" evidence="1">
    <location>
        <begin position="323"/>
        <end position="348"/>
    </location>
</feature>
<reference evidence="2" key="1">
    <citation type="submission" date="2020-10" db="EMBL/GenBank/DDBJ databases">
        <authorList>
            <person name="Han B."/>
            <person name="Lu T."/>
            <person name="Zhao Q."/>
            <person name="Huang X."/>
            <person name="Zhao Y."/>
        </authorList>
    </citation>
    <scope>NUCLEOTIDE SEQUENCE</scope>
</reference>
<feature type="compositionally biased region" description="Basic and acidic residues" evidence="1">
    <location>
        <begin position="19"/>
        <end position="28"/>
    </location>
</feature>
<protein>
    <recommendedName>
        <fullName evidence="4">Inner centromere protein ARK-binding domain-containing protein</fullName>
    </recommendedName>
</protein>
<evidence type="ECO:0000256" key="1">
    <source>
        <dbReference type="SAM" id="MobiDB-lite"/>
    </source>
</evidence>
<dbReference type="AlphaFoldDB" id="A0A811R075"/>
<feature type="compositionally biased region" description="Basic and acidic residues" evidence="1">
    <location>
        <begin position="299"/>
        <end position="315"/>
    </location>
</feature>
<name>A0A811R075_9POAL</name>
<evidence type="ECO:0000313" key="3">
    <source>
        <dbReference type="Proteomes" id="UP000604825"/>
    </source>
</evidence>
<feature type="region of interest" description="Disordered" evidence="1">
    <location>
        <begin position="299"/>
        <end position="348"/>
    </location>
</feature>
<dbReference type="Proteomes" id="UP000604825">
    <property type="component" value="Unassembled WGS sequence"/>
</dbReference>
<gene>
    <name evidence="2" type="ORF">NCGR_LOCUS47819</name>
</gene>
<dbReference type="PANTHER" id="PTHR13738:SF1">
    <property type="entry name" value="TROPONIN I"/>
    <property type="match status" value="1"/>
</dbReference>
<dbReference type="EMBL" id="CAJGYO010000013">
    <property type="protein sequence ID" value="CAD6264514.1"/>
    <property type="molecule type" value="Genomic_DNA"/>
</dbReference>
<evidence type="ECO:0000313" key="2">
    <source>
        <dbReference type="EMBL" id="CAD6264514.1"/>
    </source>
</evidence>
<keyword evidence="3" id="KW-1185">Reference proteome</keyword>